<feature type="transmembrane region" description="Helical" evidence="1">
    <location>
        <begin position="50"/>
        <end position="73"/>
    </location>
</feature>
<evidence type="ECO:0000313" key="2">
    <source>
        <dbReference type="EMBL" id="VDK66129.1"/>
    </source>
</evidence>
<dbReference type="Gene3D" id="1.20.1070.10">
    <property type="entry name" value="Rhodopsin 7-helix transmembrane proteins"/>
    <property type="match status" value="1"/>
</dbReference>
<gene>
    <name evidence="2" type="ORF">ASIM_LOCUS18767</name>
</gene>
<accession>A0A0M3KEG6</accession>
<keyword evidence="1" id="KW-1133">Transmembrane helix</keyword>
<reference evidence="2 3" key="2">
    <citation type="submission" date="2018-11" db="EMBL/GenBank/DDBJ databases">
        <authorList>
            <consortium name="Pathogen Informatics"/>
        </authorList>
    </citation>
    <scope>NUCLEOTIDE SEQUENCE [LARGE SCALE GENOMIC DNA]</scope>
</reference>
<dbReference type="WBParaSite" id="ASIM_0001937301-mRNA-1">
    <property type="protein sequence ID" value="ASIM_0001937301-mRNA-1"/>
    <property type="gene ID" value="ASIM_0001937301"/>
</dbReference>
<dbReference type="AlphaFoldDB" id="A0A0M3KEG6"/>
<sequence length="264" mass="30864">MIAENQQLTIEDIGAGLFLIFYGLIGIIVYLIVCLAMCQMCAEIVGFRFLISQAITDMLLMIQFGIWPGIVILSKDEYLPENYRWHLHIYLDFMWWAMVYHYPMVAWSRLAAIEWPNWFRCLSHATCTAICCIPWCIALMQSVIEHQFDWFKPLYYDSDLYGLTTDWQEYNASGTGRLYSFCNVLSMILPFPFYTIAFCSIIRRNKRHSKSSVTSEKLSVTKNKYRRKDSLSAINVLIQKQLTIETRLIIPCLINTIFFVFGQV</sequence>
<keyword evidence="1" id="KW-0472">Membrane</keyword>
<keyword evidence="1" id="KW-0812">Transmembrane</keyword>
<keyword evidence="3" id="KW-1185">Reference proteome</keyword>
<evidence type="ECO:0000313" key="4">
    <source>
        <dbReference type="WBParaSite" id="ASIM_0001937301-mRNA-1"/>
    </source>
</evidence>
<evidence type="ECO:0000256" key="1">
    <source>
        <dbReference type="SAM" id="Phobius"/>
    </source>
</evidence>
<feature type="transmembrane region" description="Helical" evidence="1">
    <location>
        <begin position="93"/>
        <end position="112"/>
    </location>
</feature>
<feature type="transmembrane region" description="Helical" evidence="1">
    <location>
        <begin position="124"/>
        <end position="144"/>
    </location>
</feature>
<protein>
    <submittedName>
        <fullName evidence="4">G_PROTEIN_RECEP_F1_2 domain-containing protein</fullName>
    </submittedName>
</protein>
<dbReference type="SUPFAM" id="SSF81321">
    <property type="entry name" value="Family A G protein-coupled receptor-like"/>
    <property type="match status" value="1"/>
</dbReference>
<feature type="transmembrane region" description="Helical" evidence="1">
    <location>
        <begin position="178"/>
        <end position="202"/>
    </location>
</feature>
<evidence type="ECO:0000313" key="3">
    <source>
        <dbReference type="Proteomes" id="UP000267096"/>
    </source>
</evidence>
<dbReference type="EMBL" id="UYRR01036060">
    <property type="protein sequence ID" value="VDK66129.1"/>
    <property type="molecule type" value="Genomic_DNA"/>
</dbReference>
<proteinExistence type="predicted"/>
<reference evidence="4" key="1">
    <citation type="submission" date="2017-02" db="UniProtKB">
        <authorList>
            <consortium name="WormBaseParasite"/>
        </authorList>
    </citation>
    <scope>IDENTIFICATION</scope>
</reference>
<dbReference type="OrthoDB" id="5774177at2759"/>
<dbReference type="Proteomes" id="UP000267096">
    <property type="component" value="Unassembled WGS sequence"/>
</dbReference>
<feature type="transmembrane region" description="Helical" evidence="1">
    <location>
        <begin position="15"/>
        <end position="38"/>
    </location>
</feature>
<organism evidence="4">
    <name type="scientific">Anisakis simplex</name>
    <name type="common">Herring worm</name>
    <dbReference type="NCBI Taxonomy" id="6269"/>
    <lineage>
        <taxon>Eukaryota</taxon>
        <taxon>Metazoa</taxon>
        <taxon>Ecdysozoa</taxon>
        <taxon>Nematoda</taxon>
        <taxon>Chromadorea</taxon>
        <taxon>Rhabditida</taxon>
        <taxon>Spirurina</taxon>
        <taxon>Ascaridomorpha</taxon>
        <taxon>Ascaridoidea</taxon>
        <taxon>Anisakidae</taxon>
        <taxon>Anisakis</taxon>
        <taxon>Anisakis simplex complex</taxon>
    </lineage>
</organism>
<name>A0A0M3KEG6_ANISI</name>